<dbReference type="InterPro" id="IPR027640">
    <property type="entry name" value="Kinesin-like_fam"/>
</dbReference>
<dbReference type="EMBL" id="LR865390">
    <property type="protein sequence ID" value="CAD2098034.1"/>
    <property type="molecule type" value="Genomic_DNA"/>
</dbReference>
<name>A0A6V7SG16_PLAVN</name>
<feature type="binding site" evidence="6">
    <location>
        <begin position="249"/>
        <end position="256"/>
    </location>
    <ligand>
        <name>ATP</name>
        <dbReference type="ChEBI" id="CHEBI:30616"/>
    </ligand>
</feature>
<protein>
    <submittedName>
        <fullName evidence="10">Kinesin-4, putative</fullName>
    </submittedName>
</protein>
<dbReference type="SMART" id="SM00129">
    <property type="entry name" value="KISc"/>
    <property type="match status" value="1"/>
</dbReference>
<feature type="region of interest" description="Disordered" evidence="8">
    <location>
        <begin position="1156"/>
        <end position="1189"/>
    </location>
</feature>
<dbReference type="GO" id="GO:0007018">
    <property type="term" value="P:microtubule-based movement"/>
    <property type="evidence" value="ECO:0007669"/>
    <property type="project" value="InterPro"/>
</dbReference>
<feature type="compositionally biased region" description="Low complexity" evidence="8">
    <location>
        <begin position="2464"/>
        <end position="2475"/>
    </location>
</feature>
<dbReference type="PANTHER" id="PTHR47969">
    <property type="entry name" value="CHROMOSOME-ASSOCIATED KINESIN KIF4A-RELATED"/>
    <property type="match status" value="1"/>
</dbReference>
<comment type="subcellular location">
    <subcellularLocation>
        <location evidence="1">Cytoplasm</location>
    </subcellularLocation>
</comment>
<keyword evidence="2" id="KW-0963">Cytoplasm</keyword>
<sequence length="2767" mass="322351">MCVHLCSNFWEIIMSEYLGDKDTNGNYEQNSQTNKKGDQSIFDIEPDKHEDLNPNGFLKGVNQIMVNDPLLVNNNKIGIHNNEDIMQNKKRESENLHTFLSTEKDLESMFDNYSSSNDEASELNKISQYKNDNEICDISDNNEEILSDQNNRDGEEENTFDKNNCQVVVRIRPKKKGDKLCDDLPKNVNCNDAKNIKYNNNCICINNQKFLFDKVFKQEAQQEDVYSYLSDKFLDNLFDGYNCTIFAYGQTGSGKTYTMGFDYINKVSENVGILPRFLNDIFNMIEKKQKTNNITFDTSCTYIEIYNEEIIDLIDFSEEDYDDKIGNKCNASAINTVTNNKDLRINNKKKKKKREINKNISIREDINKKEIILMGVKTAKVSNVEDSFAILHKGNLLRTTERTFMNDKSSRSHAIFTINLIQRKNVIVENDPTNEVNTVTDIENAKNIKKGNQKSNNDINDSTNTPLNERVMITPESNNTNKIEESEKKEEIICSKLHFVDLAGSERAKRTETKGNRLKEAININYGLLSLSNVIYGLSSKKKVQHIPYRNSKLTRILQDSLGGNSKTVMIACISVEPSDFYETFSTVKYAARTKQIKNNPIINYDMNNLIINDLRKQLFNLNLELKKYKVECKDKYNFNDDKKLKELSDQNCKLLKKIKNLNIKRKKLICLIFYYISLIRKNDNHQENSTTCFVKDAECCTSPESANKEENKNDKPYNLNSIENSKIECQNNYLDSTNCKKEDSNVIPHKNNQTELESINGLTIKRVVSTINDGIEKNEKEEVPIKLDKICGMCEKINIIENEETNDFDFSFLENKHLFLNLEKDKKCVEDIFRQYELNKFNEKKLNDLNKKYINIFEKNKGYEKKINELNKIIKKMKKGSKVKLNEKYNKAKGRKSDKDPEGKNYYNFLFSKKNNDKKKGAKKKIKKSYNNSKHNIGDDTIKLASSLNKLKSAYNLFLGGKIRKGYYSGIELEREVKNKIQRKKLEKEKRKCYTDTDISSSTKKNTTFVEYIMNHLSGNKNEKDWYFQVLKEYKKRRKMLSKMNNTNGKDDQTLENMEGNKNCLEENDHDFVFSDLIFSSNNIYGDLFGPSEKLKKNFEKKSETNFNNENYHYYEKKESQNNEDQISDNFDSKISKGRIEESLQQFKNWQTKIKDEQFSSSENDEDNEDESCRSMYSNSSGDSNVSPNFLKNKLNKLQKIIKQDICKIKQVNKEKKEYNTKNEILTNSIVDLKKKLQYLQINSNNNNKNCKNIESMKQNLTKITKEKEKIQKKLNENEQQIKHLKVDIMKMKNNFLKTSTLLKEEQKKHNNIIQKKENLITKLHEREEIYINKLKKKEEISKQAYSKLLKRNKELIEQLKQLKKKKNVHDKVEKNENKNVNLIRNITNNKYKNKLKKNEQAIEEKTNNLIDQSNLVNEINVDNISSITIDEKVENGINMNTDVEYDTESDINNLDPSGEWEISTIDSILSDCVNSPCKNSDVSVLIKKRNSSLAQSINKIKDEEYVFQNILKNDIKKNKFLKDFLKKKNIKKKISPIRTKLEKEKFMNKNVSKILQALYVKRQNEGEDNEKNEIVDKQNKESINLILDKGERNKDTDKLLTNKFYEEKIDEDVLYYEEKLKESNENIKNLKRNLIKKKEEMMLQKVVKHLFKKLHYNYKKRKENEKKVNSLKKFIYSENLFISKIYNNFVFTNDLLLNNSTMPPSDQLLKKNNYFSQFYSKKLPNIENIKYDDNFKNQKSCEILKQRKNVLNSSFCEGTENITNFNPNNTAYLCKTNNLDNEFLENPISKYKRRNTYSLYKEIGEFSEQNNNEINLKKRSNKSRLMENIYLGHCSKKRMILSSLTNPNIPNENNKKCSSNSHDADKLNMEENNNRFVDPNSDCIAYENDDNAHVELSDKRIVNLINKKIDSKQSENFINYCENNIEGRKKMVEQNNYPGLKVLFDMPLNSYIKRKSIDNCYILYSDKNEEKGENYNEIVNSLGTKNLSQLISSNNKTEDATYCEAVNKESISFIETAEKVDNQDSNNVTDYTNSHTNNECINQGGDINKGETTKIKKNINKICTMVPKKCKNNGNDNNLVKENVTKDATETINAKLTNNNDKVKNSLTIDGKDKKTKSRSINLKTKIRKIETNNSMPPKVQTIDEEKKRTSNNKREKNNKNLIINSGRNNICNLAKGIGQTIDKNKGNEMNNGNCTDVESERNNSFNCEIDKEYLKQMEKIHEESINTFKNKIKDITIKVDTLRDINNAEGKFIGNNISIHNRGNNISYDNYNYYENLNTCGESYNNLTSEKNYKNVCIKNCHKYGVTGLCVKETNNSTLQFLSSSLNSIKLWDNKKEIWNYEHVNIKNEKSTFINSLIISFQNNCFFAGINSYVHLFDIRTSPKFLQKYYYSDKNDGSLLISLLNDRSNYIPLILHHGNYNGSAHDSMLMSNQNVLIDESGVLSSSFPTEGSQKGSENENIRNNQTNNLNENETYDGRYNNGENCENGNVEDQNSKDKLKIIKEVDNFQSEYCICACGNENFIKVFDIRKNGDNMWLAKIPVTNKIEYITHIPMKKNTKNNFKNTNILKNIIIASRDKTVKIWKKGWVSFYPPSYDWCTSLSHFPLTDLIQNKNPSYNINENFDENKNIFSNYDSLVVSGSRDSHLRFWLYSTDGTSNEFNRFMKIIKNAHKVDITCVSKYQGNNFITTDRDGFIQMWDCNILFKEKDKFLVGMDLHNTYMNLMVNKIGKMFRHSTSPINKIAHHENTFLTASNDGSIKIFYEK</sequence>
<dbReference type="InterPro" id="IPR001752">
    <property type="entry name" value="Kinesin_motor_dom"/>
</dbReference>
<dbReference type="GO" id="GO:0003777">
    <property type="term" value="F:microtubule motor activity"/>
    <property type="evidence" value="ECO:0007669"/>
    <property type="project" value="InterPro"/>
</dbReference>
<keyword evidence="5 7" id="KW-0175">Coiled coil</keyword>
<dbReference type="Pfam" id="PF00225">
    <property type="entry name" value="Kinesin"/>
    <property type="match status" value="2"/>
</dbReference>
<dbReference type="GO" id="GO:0005875">
    <property type="term" value="C:microtubule associated complex"/>
    <property type="evidence" value="ECO:0007669"/>
    <property type="project" value="TreeGrafter"/>
</dbReference>
<dbReference type="InterPro" id="IPR036322">
    <property type="entry name" value="WD40_repeat_dom_sf"/>
</dbReference>
<feature type="compositionally biased region" description="Basic and acidic residues" evidence="8">
    <location>
        <begin position="2144"/>
        <end position="2159"/>
    </location>
</feature>
<dbReference type="InterPro" id="IPR019821">
    <property type="entry name" value="Kinesin_motor_CS"/>
</dbReference>
<dbReference type="Gene3D" id="2.130.10.10">
    <property type="entry name" value="YVTN repeat-like/Quinoprotein amine dehydrogenase"/>
    <property type="match status" value="1"/>
</dbReference>
<evidence type="ECO:0000256" key="3">
    <source>
        <dbReference type="ARBA" id="ARBA00022741"/>
    </source>
</evidence>
<feature type="coiled-coil region" evidence="7">
    <location>
        <begin position="1615"/>
        <end position="1646"/>
    </location>
</feature>
<dbReference type="Proteomes" id="UP000515550">
    <property type="component" value="Chromosome PVBDA_12"/>
</dbReference>
<evidence type="ECO:0000256" key="5">
    <source>
        <dbReference type="ARBA" id="ARBA00023054"/>
    </source>
</evidence>
<evidence type="ECO:0000313" key="10">
    <source>
        <dbReference type="EMBL" id="CAD2098034.1"/>
    </source>
</evidence>
<feature type="compositionally biased region" description="Polar residues" evidence="8">
    <location>
        <begin position="1176"/>
        <end position="1189"/>
    </location>
</feature>
<dbReference type="PRINTS" id="PR00380">
    <property type="entry name" value="KINESINHEAVY"/>
</dbReference>
<keyword evidence="6" id="KW-0505">Motor protein</keyword>
<evidence type="ECO:0000256" key="2">
    <source>
        <dbReference type="ARBA" id="ARBA00022490"/>
    </source>
</evidence>
<feature type="region of interest" description="Disordered" evidence="8">
    <location>
        <begin position="1111"/>
        <end position="1131"/>
    </location>
</feature>
<feature type="coiled-coil region" evidence="7">
    <location>
        <begin position="1196"/>
        <end position="1414"/>
    </location>
</feature>
<evidence type="ECO:0000259" key="9">
    <source>
        <dbReference type="PROSITE" id="PS50067"/>
    </source>
</evidence>
<dbReference type="InterPro" id="IPR001680">
    <property type="entry name" value="WD40_rpt"/>
</dbReference>
<dbReference type="GO" id="GO:0008017">
    <property type="term" value="F:microtubule binding"/>
    <property type="evidence" value="ECO:0007669"/>
    <property type="project" value="InterPro"/>
</dbReference>
<dbReference type="PROSITE" id="PS00411">
    <property type="entry name" value="KINESIN_MOTOR_1"/>
    <property type="match status" value="1"/>
</dbReference>
<feature type="compositionally biased region" description="Polar residues" evidence="8">
    <location>
        <begin position="2448"/>
        <end position="2458"/>
    </location>
</feature>
<dbReference type="GO" id="GO:0005524">
    <property type="term" value="F:ATP binding"/>
    <property type="evidence" value="ECO:0007669"/>
    <property type="project" value="UniProtKB-UniRule"/>
</dbReference>
<comment type="similarity">
    <text evidence="6">Belongs to the TRAFAC class myosin-kinesin ATPase superfamily. Kinesin family.</text>
</comment>
<evidence type="ECO:0000256" key="4">
    <source>
        <dbReference type="ARBA" id="ARBA00022840"/>
    </source>
</evidence>
<proteinExistence type="inferred from homology"/>
<keyword evidence="4 6" id="KW-0067">ATP-binding</keyword>
<dbReference type="InterPro" id="IPR015943">
    <property type="entry name" value="WD40/YVTN_repeat-like_dom_sf"/>
</dbReference>
<gene>
    <name evidence="10" type="ORF">PVBDA_1201040</name>
</gene>
<dbReference type="SUPFAM" id="SSF50978">
    <property type="entry name" value="WD40 repeat-like"/>
    <property type="match status" value="2"/>
</dbReference>
<evidence type="ECO:0000313" key="11">
    <source>
        <dbReference type="Proteomes" id="UP000515550"/>
    </source>
</evidence>
<dbReference type="GO" id="GO:0051231">
    <property type="term" value="P:spindle elongation"/>
    <property type="evidence" value="ECO:0007669"/>
    <property type="project" value="TreeGrafter"/>
</dbReference>
<dbReference type="InterPro" id="IPR036961">
    <property type="entry name" value="Kinesin_motor_dom_sf"/>
</dbReference>
<feature type="domain" description="Kinesin motor" evidence="9">
    <location>
        <begin position="164"/>
        <end position="597"/>
    </location>
</feature>
<feature type="region of interest" description="Disordered" evidence="8">
    <location>
        <begin position="2139"/>
        <end position="2159"/>
    </location>
</feature>
<dbReference type="VEuPathDB" id="PlasmoDB:PVBDA_1201040"/>
<evidence type="ECO:0000256" key="6">
    <source>
        <dbReference type="PROSITE-ProRule" id="PRU00283"/>
    </source>
</evidence>
<feature type="region of interest" description="Disordered" evidence="8">
    <location>
        <begin position="2448"/>
        <end position="2494"/>
    </location>
</feature>
<accession>A0A6V7SG16</accession>
<organism evidence="10 11">
    <name type="scientific">Plasmodium vinckei brucechwatti</name>
    <dbReference type="NCBI Taxonomy" id="119398"/>
    <lineage>
        <taxon>Eukaryota</taxon>
        <taxon>Sar</taxon>
        <taxon>Alveolata</taxon>
        <taxon>Apicomplexa</taxon>
        <taxon>Aconoidasida</taxon>
        <taxon>Haemosporida</taxon>
        <taxon>Plasmodiidae</taxon>
        <taxon>Plasmodium</taxon>
        <taxon>Plasmodium (Vinckeia)</taxon>
    </lineage>
</organism>
<keyword evidence="3 6" id="KW-0547">Nucleotide-binding</keyword>
<dbReference type="SUPFAM" id="SSF52540">
    <property type="entry name" value="P-loop containing nucleoside triphosphate hydrolases"/>
    <property type="match status" value="1"/>
</dbReference>
<dbReference type="GO" id="GO:0007052">
    <property type="term" value="P:mitotic spindle organization"/>
    <property type="evidence" value="ECO:0007669"/>
    <property type="project" value="TreeGrafter"/>
</dbReference>
<dbReference type="SMART" id="SM00320">
    <property type="entry name" value="WD40"/>
    <property type="match status" value="5"/>
</dbReference>
<dbReference type="GO" id="GO:0005737">
    <property type="term" value="C:cytoplasm"/>
    <property type="evidence" value="ECO:0007669"/>
    <property type="project" value="UniProtKB-SubCell"/>
</dbReference>
<dbReference type="PROSITE" id="PS50067">
    <property type="entry name" value="KINESIN_MOTOR_2"/>
    <property type="match status" value="1"/>
</dbReference>
<evidence type="ECO:0000256" key="8">
    <source>
        <dbReference type="SAM" id="MobiDB-lite"/>
    </source>
</evidence>
<dbReference type="Gene3D" id="3.40.850.10">
    <property type="entry name" value="Kinesin motor domain"/>
    <property type="match status" value="1"/>
</dbReference>
<reference evidence="10 11" key="1">
    <citation type="submission" date="2020-08" db="EMBL/GenBank/DDBJ databases">
        <authorList>
            <person name="Ramaprasad A."/>
        </authorList>
    </citation>
    <scope>NUCLEOTIDE SEQUENCE [LARGE SCALE GENOMIC DNA]</scope>
</reference>
<evidence type="ECO:0000256" key="1">
    <source>
        <dbReference type="ARBA" id="ARBA00004496"/>
    </source>
</evidence>
<dbReference type="PANTHER" id="PTHR47969:SF15">
    <property type="entry name" value="CHROMOSOME-ASSOCIATED KINESIN KIF4A-RELATED"/>
    <property type="match status" value="1"/>
</dbReference>
<evidence type="ECO:0000256" key="7">
    <source>
        <dbReference type="SAM" id="Coils"/>
    </source>
</evidence>
<dbReference type="InterPro" id="IPR027417">
    <property type="entry name" value="P-loop_NTPase"/>
</dbReference>